<dbReference type="Pfam" id="PF22807">
    <property type="entry name" value="TrAA12"/>
    <property type="match status" value="1"/>
</dbReference>
<dbReference type="InterPro" id="IPR054539">
    <property type="entry name" value="Beta-prop_PDH"/>
</dbReference>
<dbReference type="EMBL" id="LKEA01000042">
    <property type="protein sequence ID" value="ROV94083.1"/>
    <property type="molecule type" value="Genomic_DNA"/>
</dbReference>
<reference evidence="3 4" key="1">
    <citation type="submission" date="2015-09" db="EMBL/GenBank/DDBJ databases">
        <title>Host preference determinants of Valsa canker pathogens revealed by comparative genomics.</title>
        <authorList>
            <person name="Yin Z."/>
            <person name="Huang L."/>
        </authorList>
    </citation>
    <scope>NUCLEOTIDE SEQUENCE [LARGE SCALE GENOMIC DNA]</scope>
    <source>
        <strain evidence="3 4">03-1</strain>
    </source>
</reference>
<feature type="domain" description="Pyrroloquinoline quinone-dependent pyranose dehydrogenase beta-propeller" evidence="2">
    <location>
        <begin position="71"/>
        <end position="399"/>
    </location>
</feature>
<dbReference type="Gene3D" id="2.120.10.30">
    <property type="entry name" value="TolB, C-terminal domain"/>
    <property type="match status" value="1"/>
</dbReference>
<dbReference type="AlphaFoldDB" id="A0A423VT05"/>
<dbReference type="STRING" id="356882.A0A423VT05"/>
<evidence type="ECO:0000259" key="2">
    <source>
        <dbReference type="Pfam" id="PF22807"/>
    </source>
</evidence>
<organism evidence="3 4">
    <name type="scientific">Cytospora schulzeri</name>
    <dbReference type="NCBI Taxonomy" id="448051"/>
    <lineage>
        <taxon>Eukaryota</taxon>
        <taxon>Fungi</taxon>
        <taxon>Dikarya</taxon>
        <taxon>Ascomycota</taxon>
        <taxon>Pezizomycotina</taxon>
        <taxon>Sordariomycetes</taxon>
        <taxon>Sordariomycetidae</taxon>
        <taxon>Diaporthales</taxon>
        <taxon>Cytosporaceae</taxon>
        <taxon>Cytospora</taxon>
    </lineage>
</organism>
<dbReference type="Proteomes" id="UP000283895">
    <property type="component" value="Unassembled WGS sequence"/>
</dbReference>
<keyword evidence="1" id="KW-0732">Signal</keyword>
<dbReference type="OrthoDB" id="507128at2759"/>
<sequence>MKPNLIFGTALFCSSPCLATACSNVLAPSYTPPTVSSGWTAQLVANGFTKPRTLAFDSSGALLVLDSGVGLNHGLSLSNDGKTIYASNAESVFSWSYDPSSGTVSGTNTTVVSGMANNDQVTRTLLVSQKEPDMLLVSRGSGESSNVNIMSSGLGQIKAFDLSDTRSQPYDFDTSGRLLGWGLYNAVGMGEHPTTGGIFSTDNGADDITRDGVDVHQTNPGDELNFHGFLNDTTTISSSQKQGSNYGYPDCYAVWNSSIPDAPAGLKVGEQFSVVDNSTFNDTTCQTDYVAPRLTFPPHQAPLDIMFTPNGTAAYITFHGSTDKMNPVGYLIGQVTFDAATGMPTEPSDSTTAIVDIIRNTDDSSCPSSCLRPVGLAIDGQGRLFFSSDSTGEIYVLVKSSTSTSHGSSTGTGTMVMPTSTKKSDAARFGACHMGAVMAFVAALSLTL</sequence>
<evidence type="ECO:0000313" key="4">
    <source>
        <dbReference type="Proteomes" id="UP000283895"/>
    </source>
</evidence>
<keyword evidence="4" id="KW-1185">Reference proteome</keyword>
<comment type="caution">
    <text evidence="3">The sequence shown here is derived from an EMBL/GenBank/DDBJ whole genome shotgun (WGS) entry which is preliminary data.</text>
</comment>
<feature type="signal peptide" evidence="1">
    <location>
        <begin position="1"/>
        <end position="19"/>
    </location>
</feature>
<proteinExistence type="predicted"/>
<dbReference type="InterPro" id="IPR011042">
    <property type="entry name" value="6-blade_b-propeller_TolB-like"/>
</dbReference>
<name>A0A423VT05_9PEZI</name>
<dbReference type="InterPro" id="IPR011041">
    <property type="entry name" value="Quinoprot_gluc/sorb_DH_b-prop"/>
</dbReference>
<accession>A0A423VT05</accession>
<dbReference type="SUPFAM" id="SSF50952">
    <property type="entry name" value="Soluble quinoprotein glucose dehydrogenase"/>
    <property type="match status" value="1"/>
</dbReference>
<feature type="chain" id="PRO_5019424699" description="Pyrroloquinoline quinone-dependent pyranose dehydrogenase beta-propeller domain-containing protein" evidence="1">
    <location>
        <begin position="20"/>
        <end position="448"/>
    </location>
</feature>
<dbReference type="PROSITE" id="PS51257">
    <property type="entry name" value="PROKAR_LIPOPROTEIN"/>
    <property type="match status" value="1"/>
</dbReference>
<protein>
    <recommendedName>
        <fullName evidence="2">Pyrroloquinoline quinone-dependent pyranose dehydrogenase beta-propeller domain-containing protein</fullName>
    </recommendedName>
</protein>
<evidence type="ECO:0000256" key="1">
    <source>
        <dbReference type="SAM" id="SignalP"/>
    </source>
</evidence>
<evidence type="ECO:0000313" key="3">
    <source>
        <dbReference type="EMBL" id="ROV94083.1"/>
    </source>
</evidence>
<gene>
    <name evidence="3" type="ORF">VMCG_08261</name>
</gene>